<name>A0A1G6KW08_9GAMM</name>
<protein>
    <submittedName>
        <fullName evidence="1">Predicted thiol-disulfide oxidoreductase YuxK, DCC family</fullName>
    </submittedName>
</protein>
<keyword evidence="2" id="KW-1185">Reference proteome</keyword>
<dbReference type="Proteomes" id="UP000199467">
    <property type="component" value="Unassembled WGS sequence"/>
</dbReference>
<dbReference type="AlphaFoldDB" id="A0A1G6KW08"/>
<dbReference type="InterPro" id="IPR044691">
    <property type="entry name" value="DCC1_Trx"/>
</dbReference>
<proteinExistence type="predicted"/>
<organism evidence="1 2">
    <name type="scientific">Ectopseudomonas chengduensis</name>
    <dbReference type="NCBI Taxonomy" id="489632"/>
    <lineage>
        <taxon>Bacteria</taxon>
        <taxon>Pseudomonadati</taxon>
        <taxon>Pseudomonadota</taxon>
        <taxon>Gammaproteobacteria</taxon>
        <taxon>Pseudomonadales</taxon>
        <taxon>Pseudomonadaceae</taxon>
        <taxon>Ectopseudomonas</taxon>
    </lineage>
</organism>
<dbReference type="InterPro" id="IPR007263">
    <property type="entry name" value="DCC1-like"/>
</dbReference>
<reference evidence="2" key="1">
    <citation type="submission" date="2016-10" db="EMBL/GenBank/DDBJ databases">
        <authorList>
            <person name="Varghese N."/>
            <person name="Submissions S."/>
        </authorList>
    </citation>
    <scope>NUCLEOTIDE SEQUENCE [LARGE SCALE GENOMIC DNA]</scope>
    <source>
        <strain evidence="2">DSM 26382</strain>
    </source>
</reference>
<evidence type="ECO:0000313" key="2">
    <source>
        <dbReference type="Proteomes" id="UP000199467"/>
    </source>
</evidence>
<dbReference type="Pfam" id="PF04134">
    <property type="entry name" value="DCC1-like"/>
    <property type="match status" value="1"/>
</dbReference>
<sequence length="145" mass="16298">MHNPAWPLTLYFDGDCPLCAREIRLLSRHASPQRLLLVDISAADFDPLPLGLSLTAMQNRLHARWADGTWLLGLDASLWSWEAAGLGAWVAPLRWRLLRPLLEWGYRLFCRLRPHLARLPHPDGAARCRKGDSCSTQRPPSADAG</sequence>
<accession>A0A1G6KW08</accession>
<gene>
    <name evidence="1" type="ORF">SAMN05216576_102224</name>
</gene>
<dbReference type="PANTHER" id="PTHR34290:SF2">
    <property type="entry name" value="OS04G0668800 PROTEIN"/>
    <property type="match status" value="1"/>
</dbReference>
<dbReference type="RefSeq" id="WP_017675021.1">
    <property type="nucleotide sequence ID" value="NZ_FMZQ01000002.1"/>
</dbReference>
<dbReference type="EMBL" id="FMZQ01000002">
    <property type="protein sequence ID" value="SDC34655.1"/>
    <property type="molecule type" value="Genomic_DNA"/>
</dbReference>
<dbReference type="PANTHER" id="PTHR34290">
    <property type="entry name" value="SI:CH73-390P7.2"/>
    <property type="match status" value="1"/>
</dbReference>
<dbReference type="GO" id="GO:0015035">
    <property type="term" value="F:protein-disulfide reductase activity"/>
    <property type="evidence" value="ECO:0007669"/>
    <property type="project" value="InterPro"/>
</dbReference>
<evidence type="ECO:0000313" key="1">
    <source>
        <dbReference type="EMBL" id="SDC34655.1"/>
    </source>
</evidence>